<gene>
    <name evidence="1" type="ORF">MSG28_005532</name>
</gene>
<dbReference type="EMBL" id="CM046109">
    <property type="protein sequence ID" value="KAI8441848.1"/>
    <property type="molecule type" value="Genomic_DNA"/>
</dbReference>
<evidence type="ECO:0000313" key="2">
    <source>
        <dbReference type="Proteomes" id="UP001064048"/>
    </source>
</evidence>
<comment type="caution">
    <text evidence="1">The sequence shown here is derived from an EMBL/GenBank/DDBJ whole genome shotgun (WGS) entry which is preliminary data.</text>
</comment>
<sequence length="450" mass="51288">MDSLIGYGSDDEHESDRYGGHQSSVAGVRRREDDTNYEEVNMDMSEDSQGQESEPELPPAERPRTDRHQRRSDSRERERGRGGSRERRDRDRRRDSPRRDRERDRRSPRRDDRSNSDILVVQPGSSLQEETPQRLMGIDLKGGSEGRSERSERGRFESSRRGLLGDRPDDRSDTRTDKPPALMDLKPFGGDAPPQHARSQDARDAVSPRFVDRDRRDRDKEPRERERDRDNRESRHSRRSEERRSREPRDSRGDKREGRSRSRGAGAAFPPPPSHTATCGPSERRSPGNDYRPSSYKVNRKLEVMEKMGLQIKTPDGSMATAQQLRAAAHEPGAPLPSYYSAGAGAKILDQVAKRKLLWAHKSKSEAEEAARWSGTRFASDSDGRQADKFMRLMGIKDKAAIKQEAPEKAADPIKKQEELFQAMQAQYEVARATTHTMRGVGLGFQRGQY</sequence>
<reference evidence="1 2" key="1">
    <citation type="journal article" date="2022" name="Genome Biol. Evol.">
        <title>The Spruce Budworm Genome: Reconstructing the Evolutionary History of Antifreeze Proteins.</title>
        <authorList>
            <person name="Beliveau C."/>
            <person name="Gagne P."/>
            <person name="Picq S."/>
            <person name="Vernygora O."/>
            <person name="Keeling C.I."/>
            <person name="Pinkney K."/>
            <person name="Doucet D."/>
            <person name="Wen F."/>
            <person name="Johnston J.S."/>
            <person name="Maaroufi H."/>
            <person name="Boyle B."/>
            <person name="Laroche J."/>
            <person name="Dewar K."/>
            <person name="Juretic N."/>
            <person name="Blackburn G."/>
            <person name="Nisole A."/>
            <person name="Brunet B."/>
            <person name="Brandao M."/>
            <person name="Lumley L."/>
            <person name="Duan J."/>
            <person name="Quan G."/>
            <person name="Lucarotti C.J."/>
            <person name="Roe A.D."/>
            <person name="Sperling F.A.H."/>
            <person name="Levesque R.C."/>
            <person name="Cusson M."/>
        </authorList>
    </citation>
    <scope>NUCLEOTIDE SEQUENCE [LARGE SCALE GENOMIC DNA]</scope>
    <source>
        <strain evidence="1">Glfc:IPQL:Cfum</strain>
    </source>
</reference>
<dbReference type="Proteomes" id="UP001064048">
    <property type="component" value="Chromosome 9"/>
</dbReference>
<organism evidence="1 2">
    <name type="scientific">Choristoneura fumiferana</name>
    <name type="common">Spruce budworm moth</name>
    <name type="synonym">Archips fumiferana</name>
    <dbReference type="NCBI Taxonomy" id="7141"/>
    <lineage>
        <taxon>Eukaryota</taxon>
        <taxon>Metazoa</taxon>
        <taxon>Ecdysozoa</taxon>
        <taxon>Arthropoda</taxon>
        <taxon>Hexapoda</taxon>
        <taxon>Insecta</taxon>
        <taxon>Pterygota</taxon>
        <taxon>Neoptera</taxon>
        <taxon>Endopterygota</taxon>
        <taxon>Lepidoptera</taxon>
        <taxon>Glossata</taxon>
        <taxon>Ditrysia</taxon>
        <taxon>Tortricoidea</taxon>
        <taxon>Tortricidae</taxon>
        <taxon>Tortricinae</taxon>
        <taxon>Choristoneura</taxon>
    </lineage>
</organism>
<accession>A0ACC0KZR6</accession>
<name>A0ACC0KZR6_CHOFU</name>
<keyword evidence="2" id="KW-1185">Reference proteome</keyword>
<evidence type="ECO:0000313" key="1">
    <source>
        <dbReference type="EMBL" id="KAI8441848.1"/>
    </source>
</evidence>
<protein>
    <submittedName>
        <fullName evidence="1">Uncharacterized protein</fullName>
    </submittedName>
</protein>
<proteinExistence type="predicted"/>